<keyword evidence="2 5" id="KW-0032">Aminotransferase</keyword>
<accession>A0A0A6Y752</accession>
<sequence>MGFHAYSSPYDWSRIAGFKATAKTVPGGMIDLSVGSPVDPVPSSVQQALVAGADAPNAHGYPVTAGTADLKAAIDTWFRELRGVDLKSINAAAVPTVGSKEAVALMASLLHLGEGDVVVQPAVSYPTYEIGTQLAGATVVKVDDVTDVDSWVNIPNVKAIWINSPCNPSGEVISADWLTDIVAAARRIGAVVLSDECYALMDWRSVRRNTAASSAPAASASAASVPAAPVAESNEPASDTAFSLSATPCALNPHVCEGSAAGILVLYSLSKQSNMAGYRTALIAGDYRLVKEMAEYRKQIGQIIPGPVQAAMAAGLKDTAAVREQWGRYRRRLSALVDALKAYGYSAQMPSGALYVWVKAKSGDCWADMAELAKIGIIPSPGEFYGAPAYLRFSATATDEAIRSACERLQPARA</sequence>
<dbReference type="RefSeq" id="WP_038426552.1">
    <property type="nucleotide sequence ID" value="NZ_JRWN01000010.1"/>
</dbReference>
<dbReference type="SUPFAM" id="SSF53383">
    <property type="entry name" value="PLP-dependent transferases"/>
    <property type="match status" value="1"/>
</dbReference>
<organism evidence="5 6">
    <name type="scientific">Bifidobacterium longum subsp. longum</name>
    <dbReference type="NCBI Taxonomy" id="1679"/>
    <lineage>
        <taxon>Bacteria</taxon>
        <taxon>Bacillati</taxon>
        <taxon>Actinomycetota</taxon>
        <taxon>Actinomycetes</taxon>
        <taxon>Bifidobacteriales</taxon>
        <taxon>Bifidobacteriaceae</taxon>
        <taxon>Bifidobacterium</taxon>
    </lineage>
</organism>
<gene>
    <name evidence="5" type="ORF">MCC10126_1860</name>
</gene>
<dbReference type="InterPro" id="IPR050881">
    <property type="entry name" value="LL-DAP_aminotransferase"/>
</dbReference>
<dbReference type="CDD" id="cd00609">
    <property type="entry name" value="AAT_like"/>
    <property type="match status" value="1"/>
</dbReference>
<dbReference type="GO" id="GO:0030170">
    <property type="term" value="F:pyridoxal phosphate binding"/>
    <property type="evidence" value="ECO:0007669"/>
    <property type="project" value="InterPro"/>
</dbReference>
<dbReference type="PANTHER" id="PTHR42832:SF3">
    <property type="entry name" value="L-GLUTAMINE--4-(METHYLSULFANYL)-2-OXOBUTANOATE AMINOTRANSFERASE"/>
    <property type="match status" value="1"/>
</dbReference>
<comment type="cofactor">
    <cofactor evidence="1">
        <name>pyridoxal 5'-phosphate</name>
        <dbReference type="ChEBI" id="CHEBI:597326"/>
    </cofactor>
</comment>
<dbReference type="PANTHER" id="PTHR42832">
    <property type="entry name" value="AMINO ACID AMINOTRANSFERASE"/>
    <property type="match status" value="1"/>
</dbReference>
<evidence type="ECO:0000313" key="5">
    <source>
        <dbReference type="EMBL" id="TCF80490.1"/>
    </source>
</evidence>
<dbReference type="NCBIfam" id="TIGR03539">
    <property type="entry name" value="DapC_actino"/>
    <property type="match status" value="1"/>
</dbReference>
<evidence type="ECO:0000256" key="1">
    <source>
        <dbReference type="ARBA" id="ARBA00001933"/>
    </source>
</evidence>
<dbReference type="Pfam" id="PF00155">
    <property type="entry name" value="Aminotran_1_2"/>
    <property type="match status" value="1"/>
</dbReference>
<dbReference type="InterPro" id="IPR015424">
    <property type="entry name" value="PyrdxlP-dep_Trfase"/>
</dbReference>
<keyword evidence="3 5" id="KW-0808">Transferase</keyword>
<evidence type="ECO:0000256" key="3">
    <source>
        <dbReference type="ARBA" id="ARBA00022679"/>
    </source>
</evidence>
<comment type="caution">
    <text evidence="5">The sequence shown here is derived from an EMBL/GenBank/DDBJ whole genome shotgun (WGS) entry which is preliminary data.</text>
</comment>
<dbReference type="Proteomes" id="UP000291501">
    <property type="component" value="Unassembled WGS sequence"/>
</dbReference>
<feature type="domain" description="Aminotransferase class I/classII large" evidence="4">
    <location>
        <begin position="29"/>
        <end position="409"/>
    </location>
</feature>
<dbReference type="Gene3D" id="3.40.640.10">
    <property type="entry name" value="Type I PLP-dependent aspartate aminotransferase-like (Major domain)"/>
    <property type="match status" value="2"/>
</dbReference>
<dbReference type="InterPro" id="IPR015421">
    <property type="entry name" value="PyrdxlP-dep_Trfase_major"/>
</dbReference>
<dbReference type="GO" id="GO:0008483">
    <property type="term" value="F:transaminase activity"/>
    <property type="evidence" value="ECO:0007669"/>
    <property type="project" value="UniProtKB-KW"/>
</dbReference>
<dbReference type="Gene3D" id="3.90.1150.10">
    <property type="entry name" value="Aspartate Aminotransferase, domain 1"/>
    <property type="match status" value="2"/>
</dbReference>
<dbReference type="InterPro" id="IPR015422">
    <property type="entry name" value="PyrdxlP-dep_Trfase_small"/>
</dbReference>
<dbReference type="InterPro" id="IPR019880">
    <property type="entry name" value="OxyQ"/>
</dbReference>
<dbReference type="AlphaFoldDB" id="A0A0A6Y752"/>
<dbReference type="EMBL" id="SHTN01000036">
    <property type="protein sequence ID" value="TCF80490.1"/>
    <property type="molecule type" value="Genomic_DNA"/>
</dbReference>
<name>A0A0A6Y752_BIFLL</name>
<evidence type="ECO:0000313" key="6">
    <source>
        <dbReference type="Proteomes" id="UP000291501"/>
    </source>
</evidence>
<dbReference type="InterPro" id="IPR004839">
    <property type="entry name" value="Aminotransferase_I/II_large"/>
</dbReference>
<proteinExistence type="predicted"/>
<protein>
    <submittedName>
        <fullName evidence="5">Aminotransferase</fullName>
    </submittedName>
</protein>
<reference evidence="5 6" key="1">
    <citation type="journal article" date="2018" name="Sci. Rep.">
        <title>Genomic diversity and distribution of Bifidobacterium longum subsp. longum across the human lifespan.</title>
        <authorList>
            <person name="Odamaki T."/>
            <person name="Bottacini F."/>
            <person name="Kato K."/>
            <person name="Mitsuyama E."/>
            <person name="Yoshida K."/>
            <person name="Horigome A."/>
            <person name="Xiao J.Z."/>
            <person name="van Sinderen D."/>
        </authorList>
    </citation>
    <scope>NUCLEOTIDE SEQUENCE [LARGE SCALE GENOMIC DNA]</scope>
    <source>
        <strain evidence="5 6">MCC10126</strain>
    </source>
</reference>
<evidence type="ECO:0000256" key="2">
    <source>
        <dbReference type="ARBA" id="ARBA00022576"/>
    </source>
</evidence>
<evidence type="ECO:0000259" key="4">
    <source>
        <dbReference type="Pfam" id="PF00155"/>
    </source>
</evidence>